<accession>A0A9X2IMN0</accession>
<dbReference type="Proteomes" id="UP001139179">
    <property type="component" value="Unassembled WGS sequence"/>
</dbReference>
<dbReference type="EMBL" id="JAMBOL010000001">
    <property type="protein sequence ID" value="MCM3712926.1"/>
    <property type="molecule type" value="Genomic_DNA"/>
</dbReference>
<organism evidence="1 2">
    <name type="scientific">Halalkalibacter oceani</name>
    <dbReference type="NCBI Taxonomy" id="1653776"/>
    <lineage>
        <taxon>Bacteria</taxon>
        <taxon>Bacillati</taxon>
        <taxon>Bacillota</taxon>
        <taxon>Bacilli</taxon>
        <taxon>Bacillales</taxon>
        <taxon>Bacillaceae</taxon>
        <taxon>Halalkalibacter</taxon>
    </lineage>
</organism>
<evidence type="ECO:0000313" key="1">
    <source>
        <dbReference type="EMBL" id="MCM3712926.1"/>
    </source>
</evidence>
<gene>
    <name evidence="1" type="ORF">M3202_02450</name>
</gene>
<protein>
    <submittedName>
        <fullName evidence="1">Group-specific protein</fullName>
    </submittedName>
</protein>
<comment type="caution">
    <text evidence="1">The sequence shown here is derived from an EMBL/GenBank/DDBJ whole genome shotgun (WGS) entry which is preliminary data.</text>
</comment>
<keyword evidence="2" id="KW-1185">Reference proteome</keyword>
<evidence type="ECO:0000313" key="2">
    <source>
        <dbReference type="Proteomes" id="UP001139179"/>
    </source>
</evidence>
<sequence>MSSCKLDHPPEDVRKKLETQKPFLPNELYQQSAAFLAVEPTQPELNELFHLLKKYDLASAEEQQERNEKLEKLVS</sequence>
<name>A0A9X2IMN0_9BACI</name>
<dbReference type="RefSeq" id="WP_251221767.1">
    <property type="nucleotide sequence ID" value="NZ_JAMBOL010000001.1"/>
</dbReference>
<proteinExistence type="predicted"/>
<dbReference type="AlphaFoldDB" id="A0A9X2IMN0"/>
<reference evidence="1" key="1">
    <citation type="submission" date="2022-05" db="EMBL/GenBank/DDBJ databases">
        <title>Comparative Genomics of Spacecraft Associated Microbes.</title>
        <authorList>
            <person name="Tran M.T."/>
            <person name="Wright A."/>
            <person name="Seuylemezian A."/>
            <person name="Eisen J."/>
            <person name="Coil D."/>
        </authorList>
    </citation>
    <scope>NUCLEOTIDE SEQUENCE</scope>
    <source>
        <strain evidence="1">214.1.1</strain>
    </source>
</reference>